<evidence type="ECO:0000259" key="8">
    <source>
        <dbReference type="Pfam" id="PF25508"/>
    </source>
</evidence>
<feature type="coiled-coil region" evidence="5">
    <location>
        <begin position="570"/>
        <end position="597"/>
    </location>
</feature>
<dbReference type="WBParaSite" id="jg7081.2">
    <property type="protein sequence ID" value="jg7081.2"/>
    <property type="gene ID" value="jg7081"/>
</dbReference>
<dbReference type="Pfam" id="PF25508">
    <property type="entry name" value="TRPM2"/>
    <property type="match status" value="1"/>
</dbReference>
<keyword evidence="3 7" id="KW-1133">Transmembrane helix</keyword>
<reference evidence="10" key="1">
    <citation type="submission" date="2022-11" db="UniProtKB">
        <authorList>
            <consortium name="WormBaseParasite"/>
        </authorList>
    </citation>
    <scope>IDENTIFICATION</scope>
</reference>
<comment type="subcellular location">
    <subcellularLocation>
        <location evidence="1">Membrane</location>
        <topology evidence="1">Multi-pass membrane protein</topology>
    </subcellularLocation>
</comment>
<accession>A0A915EIM3</accession>
<keyword evidence="4 7" id="KW-0472">Membrane</keyword>
<feature type="transmembrane region" description="Helical" evidence="7">
    <location>
        <begin position="480"/>
        <end position="505"/>
    </location>
</feature>
<keyword evidence="2 7" id="KW-0812">Transmembrane</keyword>
<evidence type="ECO:0000256" key="4">
    <source>
        <dbReference type="ARBA" id="ARBA00023136"/>
    </source>
</evidence>
<keyword evidence="9" id="KW-1185">Reference proteome</keyword>
<dbReference type="GO" id="GO:0005886">
    <property type="term" value="C:plasma membrane"/>
    <property type="evidence" value="ECO:0007669"/>
    <property type="project" value="TreeGrafter"/>
</dbReference>
<name>A0A915EIM3_9BILA</name>
<dbReference type="GO" id="GO:0030001">
    <property type="term" value="P:metal ion transport"/>
    <property type="evidence" value="ECO:0007669"/>
    <property type="project" value="TreeGrafter"/>
</dbReference>
<feature type="region of interest" description="Disordered" evidence="6">
    <location>
        <begin position="185"/>
        <end position="207"/>
    </location>
</feature>
<feature type="compositionally biased region" description="Basic and acidic residues" evidence="6">
    <location>
        <begin position="195"/>
        <end position="207"/>
    </location>
</feature>
<organism evidence="9 10">
    <name type="scientific">Ditylenchus dipsaci</name>
    <dbReference type="NCBI Taxonomy" id="166011"/>
    <lineage>
        <taxon>Eukaryota</taxon>
        <taxon>Metazoa</taxon>
        <taxon>Ecdysozoa</taxon>
        <taxon>Nematoda</taxon>
        <taxon>Chromadorea</taxon>
        <taxon>Rhabditida</taxon>
        <taxon>Tylenchina</taxon>
        <taxon>Tylenchomorpha</taxon>
        <taxon>Sphaerularioidea</taxon>
        <taxon>Anguinidae</taxon>
        <taxon>Anguininae</taxon>
        <taxon>Ditylenchus</taxon>
    </lineage>
</organism>
<dbReference type="GO" id="GO:0005261">
    <property type="term" value="F:monoatomic cation channel activity"/>
    <property type="evidence" value="ECO:0007669"/>
    <property type="project" value="TreeGrafter"/>
</dbReference>
<feature type="transmembrane region" description="Helical" evidence="7">
    <location>
        <begin position="316"/>
        <end position="337"/>
    </location>
</feature>
<evidence type="ECO:0000313" key="9">
    <source>
        <dbReference type="Proteomes" id="UP000887574"/>
    </source>
</evidence>
<evidence type="ECO:0000256" key="2">
    <source>
        <dbReference type="ARBA" id="ARBA00022692"/>
    </source>
</evidence>
<dbReference type="PANTHER" id="PTHR13800:SF1">
    <property type="entry name" value="TRANSIENT RECEPTOR POTENTIAL CATION CHANNEL TRPM"/>
    <property type="match status" value="1"/>
</dbReference>
<feature type="transmembrane region" description="Helical" evidence="7">
    <location>
        <begin position="388"/>
        <end position="408"/>
    </location>
</feature>
<evidence type="ECO:0000313" key="10">
    <source>
        <dbReference type="WBParaSite" id="jg7081.2"/>
    </source>
</evidence>
<keyword evidence="5" id="KW-0175">Coiled coil</keyword>
<evidence type="ECO:0000256" key="1">
    <source>
        <dbReference type="ARBA" id="ARBA00004141"/>
    </source>
</evidence>
<dbReference type="PANTHER" id="PTHR13800">
    <property type="entry name" value="TRANSIENT RECEPTOR POTENTIAL CATION CHANNEL, SUBFAMILY M, MEMBER 6"/>
    <property type="match status" value="1"/>
</dbReference>
<protein>
    <recommendedName>
        <fullName evidence="8">TRPM-like domain-containing protein</fullName>
    </recommendedName>
</protein>
<dbReference type="Proteomes" id="UP000887574">
    <property type="component" value="Unplaced"/>
</dbReference>
<dbReference type="InterPro" id="IPR057366">
    <property type="entry name" value="TRPM-like"/>
</dbReference>
<evidence type="ECO:0000256" key="6">
    <source>
        <dbReference type="SAM" id="MobiDB-lite"/>
    </source>
</evidence>
<feature type="domain" description="TRPM-like" evidence="8">
    <location>
        <begin position="55"/>
        <end position="317"/>
    </location>
</feature>
<dbReference type="AlphaFoldDB" id="A0A915EIM3"/>
<proteinExistence type="predicted"/>
<evidence type="ECO:0000256" key="7">
    <source>
        <dbReference type="SAM" id="Phobius"/>
    </source>
</evidence>
<evidence type="ECO:0000256" key="3">
    <source>
        <dbReference type="ARBA" id="ARBA00022989"/>
    </source>
</evidence>
<evidence type="ECO:0000256" key="5">
    <source>
        <dbReference type="SAM" id="Coils"/>
    </source>
</evidence>
<sequence>MKLSLTLTVFRLNEDSYNDVDHVILRALLKGQNLSPADQLLLALAWDRVDIARAEIFQDGQDWPMQSLHSAMLDALLLNRVDFVKYYLRMGIDRDSRKNEPGHLSTLYHLIGDKTSQKLEDDQGFTLPEIGIAMEKLMGNAYRCHYTTRSFKHRYDKYKGKSQLKRSASIAGNLHLRLTTTYANKSSSDGLTGPKKREGVPEKDHSSIDSDFRYPFNDLMLWAILTRRHEMAKCMWQHGEEAMAKALTAIRLYKCMSKEAADDYTEVEVSNQLREYANDFRECSFELLSHCYQQDDLMTMRLLTAELPNWGTTHAFPLLLSPTISVSWLILVVKYYWLNYGTFPAEVGWIEWLLFAYVLGLGLEHFRKLLILESSSFMEKMGVFYNRYWNILTTIAVLTYFIGFGLRFHKPAVHTYSRVILASNSLLAHETVRFPKCSSSHWPLYNHGGQNDPSHVLYNCDVARHAHGFWSGTNCVPGGWIPPFVMVVFLLVANILLINMLIAIFNNIFNVTNAMSQQVWMFQRYEQVLEYKSTPIIPPPLTPIVHLFMLFRHLCRSGHRTERVNPNCSADFAISRLEEVAAKMKELVEENSTLKYNFNQLLVQLDKFQSSQSAIMDLLKENNRKNSSAAEPAKRPNLPSKLVVNKKLKLPKARITPLSSMDMESLSSTISTPVPPTGAGPVWCCLIWMARTSHHCLTSLI</sequence>
<dbReference type="InterPro" id="IPR050927">
    <property type="entry name" value="TRPM"/>
</dbReference>